<evidence type="ECO:0000313" key="8">
    <source>
        <dbReference type="EMBL" id="GMM52241.1"/>
    </source>
</evidence>
<accession>A0AAV5RNI2</accession>
<comment type="subcellular location">
    <subcellularLocation>
        <location evidence="1">Membrane</location>
        <topology evidence="1">Single-pass type II membrane protein</topology>
    </subcellularLocation>
</comment>
<dbReference type="GO" id="GO:0016020">
    <property type="term" value="C:membrane"/>
    <property type="evidence" value="ECO:0007669"/>
    <property type="project" value="UniProtKB-SubCell"/>
</dbReference>
<name>A0AAV5RNI2_STABA</name>
<dbReference type="PANTHER" id="PTHR23033">
    <property type="entry name" value="BETA1,3-GALACTOSYLTRANSFERASE"/>
    <property type="match status" value="1"/>
</dbReference>
<keyword evidence="9" id="KW-1185">Reference proteome</keyword>
<dbReference type="Gene3D" id="3.90.550.50">
    <property type="match status" value="1"/>
</dbReference>
<protein>
    <submittedName>
        <fullName evidence="8">Uncharacterized protein</fullName>
    </submittedName>
</protein>
<dbReference type="InterPro" id="IPR026050">
    <property type="entry name" value="C1GALT1/C1GALT1_chp1"/>
</dbReference>
<evidence type="ECO:0000256" key="6">
    <source>
        <dbReference type="ARBA" id="ARBA00023136"/>
    </source>
</evidence>
<proteinExistence type="inferred from homology"/>
<evidence type="ECO:0000256" key="7">
    <source>
        <dbReference type="SAM" id="Phobius"/>
    </source>
</evidence>
<evidence type="ECO:0000256" key="1">
    <source>
        <dbReference type="ARBA" id="ARBA00004606"/>
    </source>
</evidence>
<evidence type="ECO:0000256" key="5">
    <source>
        <dbReference type="ARBA" id="ARBA00022989"/>
    </source>
</evidence>
<keyword evidence="3 7" id="KW-0812">Transmembrane</keyword>
<organism evidence="8 9">
    <name type="scientific">Starmerella bacillaris</name>
    <name type="common">Yeast</name>
    <name type="synonym">Candida zemplinina</name>
    <dbReference type="NCBI Taxonomy" id="1247836"/>
    <lineage>
        <taxon>Eukaryota</taxon>
        <taxon>Fungi</taxon>
        <taxon>Dikarya</taxon>
        <taxon>Ascomycota</taxon>
        <taxon>Saccharomycotina</taxon>
        <taxon>Dipodascomycetes</taxon>
        <taxon>Dipodascales</taxon>
        <taxon>Trichomonascaceae</taxon>
        <taxon>Starmerella</taxon>
    </lineage>
</organism>
<comment type="caution">
    <text evidence="8">The sequence shown here is derived from an EMBL/GenBank/DDBJ whole genome shotgun (WGS) entry which is preliminary data.</text>
</comment>
<keyword evidence="4" id="KW-0735">Signal-anchor</keyword>
<evidence type="ECO:0000256" key="3">
    <source>
        <dbReference type="ARBA" id="ARBA00022692"/>
    </source>
</evidence>
<evidence type="ECO:0000256" key="2">
    <source>
        <dbReference type="ARBA" id="ARBA00006462"/>
    </source>
</evidence>
<reference evidence="8 9" key="1">
    <citation type="journal article" date="2023" name="Elife">
        <title>Identification of key yeast species and microbe-microbe interactions impacting larval growth of Drosophila in the wild.</title>
        <authorList>
            <person name="Mure A."/>
            <person name="Sugiura Y."/>
            <person name="Maeda R."/>
            <person name="Honda K."/>
            <person name="Sakurai N."/>
            <person name="Takahashi Y."/>
            <person name="Watada M."/>
            <person name="Katoh T."/>
            <person name="Gotoh A."/>
            <person name="Gotoh Y."/>
            <person name="Taniguchi I."/>
            <person name="Nakamura K."/>
            <person name="Hayashi T."/>
            <person name="Katayama T."/>
            <person name="Uemura T."/>
            <person name="Hattori Y."/>
        </authorList>
    </citation>
    <scope>NUCLEOTIDE SEQUENCE [LARGE SCALE GENOMIC DNA]</scope>
    <source>
        <strain evidence="8 9">SB-73</strain>
    </source>
</reference>
<keyword evidence="5 7" id="KW-1133">Transmembrane helix</keyword>
<comment type="similarity">
    <text evidence="2">Belongs to the glycosyltransferase 31 family. Beta3-Gal-T subfamily.</text>
</comment>
<dbReference type="EMBL" id="BTGC01000008">
    <property type="protein sequence ID" value="GMM52241.1"/>
    <property type="molecule type" value="Genomic_DNA"/>
</dbReference>
<evidence type="ECO:0000256" key="4">
    <source>
        <dbReference type="ARBA" id="ARBA00022968"/>
    </source>
</evidence>
<dbReference type="PANTHER" id="PTHR23033:SF47">
    <property type="entry name" value="APPLE DOMAIN-CONTAINING PROTEIN-RELATED"/>
    <property type="match status" value="1"/>
</dbReference>
<dbReference type="AlphaFoldDB" id="A0AAV5RNI2"/>
<dbReference type="Proteomes" id="UP001362899">
    <property type="component" value="Unassembled WGS sequence"/>
</dbReference>
<gene>
    <name evidence="8" type="ORF">DASB73_032040</name>
</gene>
<sequence>MSQFKQETKKRGVKWILLFLLVSIVACPLIIWKGTYVLQDDVAKICDKTYLLLKAGTETMESRVPVHMATTLKAFRHHQIYSDSDVPIFGQPVVNIIKYSTKALFSDSVLMVYKLRYREIVESWGWGARNIIIDGRKIGWYVDIFKNIPAYAHAWSHDKSKDWYFMIDDDTFLLPSSFAAAVAGKNPDDVLIIGRNVGYNWFFAYGGSGIVLSRGAMKLMYGQGTEAARAAVDSMHDNLKSNCCGDIAVTDMLNMVANNAHMTPDEYMRYTDFQDDSAIFQGGPRDELIAAFRNWCTPIGSFHHGTAASYNEIFVWAENLRKERGGNYAPTYYDFYERYIMPHVTTELIGWTAYHNAEYGDNAVFHADSPECASADSCRNACENELTCMQWSYEPGSRCVLVNNGVVAGQAKNEYSPDGYGKEFVMGYMPSRIIEHRKNASLVCDPINTDVDKIVHTEGWLYKQFKEGSLPFDLKSLV</sequence>
<feature type="transmembrane region" description="Helical" evidence="7">
    <location>
        <begin position="12"/>
        <end position="32"/>
    </location>
</feature>
<keyword evidence="6 7" id="KW-0472">Membrane</keyword>
<dbReference type="PROSITE" id="PS51257">
    <property type="entry name" value="PROKAR_LIPOPROTEIN"/>
    <property type="match status" value="1"/>
</dbReference>
<evidence type="ECO:0000313" key="9">
    <source>
        <dbReference type="Proteomes" id="UP001362899"/>
    </source>
</evidence>